<dbReference type="CTD" id="3430"/>
<dbReference type="PANTHER" id="PTHR15225">
    <property type="entry name" value="INTERFERON-INDUCED PROTEIN 35/NMI N-MYC/STAT INTERACTING PROTEIN"/>
    <property type="match status" value="1"/>
</dbReference>
<reference evidence="3" key="2">
    <citation type="submission" date="2025-08" db="UniProtKB">
        <authorList>
            <consortium name="Ensembl"/>
        </authorList>
    </citation>
    <scope>IDENTIFICATION</scope>
</reference>
<evidence type="ECO:0000313" key="4">
    <source>
        <dbReference type="Proteomes" id="UP000007648"/>
    </source>
</evidence>
<dbReference type="Pfam" id="PF07292">
    <property type="entry name" value="NID"/>
    <property type="match status" value="2"/>
</dbReference>
<accession>A0A7N4NIU3</accession>
<dbReference type="GeneTree" id="ENSGT00530000063686"/>
<dbReference type="Gene3D" id="3.30.70.330">
    <property type="match status" value="1"/>
</dbReference>
<dbReference type="Ensembl" id="ENSSHAT00000040943.1">
    <property type="protein sequence ID" value="ENSSHAP00000023066.1"/>
    <property type="gene ID" value="ENSSHAG00000011921.2"/>
</dbReference>
<dbReference type="AlphaFoldDB" id="A0A7N4NIU3"/>
<reference evidence="3" key="3">
    <citation type="submission" date="2025-09" db="UniProtKB">
        <authorList>
            <consortium name="Ensembl"/>
        </authorList>
    </citation>
    <scope>IDENTIFICATION</scope>
</reference>
<evidence type="ECO:0000256" key="1">
    <source>
        <dbReference type="SAM" id="MobiDB-lite"/>
    </source>
</evidence>
<dbReference type="Proteomes" id="UP000007648">
    <property type="component" value="Unassembled WGS sequence"/>
</dbReference>
<dbReference type="PANTHER" id="PTHR15225:SF1">
    <property type="entry name" value="INTERFERON-INDUCED 35 KDA PROTEIN"/>
    <property type="match status" value="1"/>
</dbReference>
<evidence type="ECO:0000313" key="3">
    <source>
        <dbReference type="Ensembl" id="ENSSHAP00000023066.1"/>
    </source>
</evidence>
<dbReference type="GO" id="GO:0005634">
    <property type="term" value="C:nucleus"/>
    <property type="evidence" value="ECO:0007669"/>
    <property type="project" value="TreeGrafter"/>
</dbReference>
<dbReference type="InterPro" id="IPR009909">
    <property type="entry name" value="Nmi/IFP35_dom"/>
</dbReference>
<evidence type="ECO:0000259" key="2">
    <source>
        <dbReference type="Pfam" id="PF07292"/>
    </source>
</evidence>
<reference evidence="3 4" key="1">
    <citation type="journal article" date="2011" name="Proc. Natl. Acad. Sci. U.S.A.">
        <title>Genetic diversity and population structure of the endangered marsupial Sarcophilus harrisii (Tasmanian devil).</title>
        <authorList>
            <person name="Miller W."/>
            <person name="Hayes V.M."/>
            <person name="Ratan A."/>
            <person name="Petersen D.C."/>
            <person name="Wittekindt N.E."/>
            <person name="Miller J."/>
            <person name="Walenz B."/>
            <person name="Knight J."/>
            <person name="Qi J."/>
            <person name="Zhao F."/>
            <person name="Wang Q."/>
            <person name="Bedoya-Reina O.C."/>
            <person name="Katiyar N."/>
            <person name="Tomsho L.P."/>
            <person name="Kasson L.M."/>
            <person name="Hardie R.A."/>
            <person name="Woodbridge P."/>
            <person name="Tindall E.A."/>
            <person name="Bertelsen M.F."/>
            <person name="Dixon D."/>
            <person name="Pyecroft S."/>
            <person name="Helgen K.M."/>
            <person name="Lesk A.M."/>
            <person name="Pringle T.H."/>
            <person name="Patterson N."/>
            <person name="Zhang Y."/>
            <person name="Kreiss A."/>
            <person name="Woods G.M."/>
            <person name="Jones M.E."/>
            <person name="Schuster S.C."/>
        </authorList>
    </citation>
    <scope>NUCLEOTIDE SEQUENCE [LARGE SCALE GENOMIC DNA]</scope>
</reference>
<dbReference type="OrthoDB" id="9936051at2759"/>
<keyword evidence="4" id="KW-1185">Reference proteome</keyword>
<feature type="domain" description="NID" evidence="2">
    <location>
        <begin position="204"/>
        <end position="292"/>
    </location>
</feature>
<dbReference type="GeneID" id="100915089"/>
<dbReference type="KEGG" id="shr:100915089"/>
<organism evidence="3 4">
    <name type="scientific">Sarcophilus harrisii</name>
    <name type="common">Tasmanian devil</name>
    <name type="synonym">Sarcophilus laniarius</name>
    <dbReference type="NCBI Taxonomy" id="9305"/>
    <lineage>
        <taxon>Eukaryota</taxon>
        <taxon>Metazoa</taxon>
        <taxon>Chordata</taxon>
        <taxon>Craniata</taxon>
        <taxon>Vertebrata</taxon>
        <taxon>Euteleostomi</taxon>
        <taxon>Mammalia</taxon>
        <taxon>Metatheria</taxon>
        <taxon>Dasyuromorphia</taxon>
        <taxon>Dasyuridae</taxon>
        <taxon>Sarcophilus</taxon>
    </lineage>
</organism>
<protein>
    <submittedName>
        <fullName evidence="3">Interferon induced protein 35</fullName>
    </submittedName>
</protein>
<gene>
    <name evidence="3" type="primary">IFI35</name>
</gene>
<feature type="domain" description="NID" evidence="2">
    <location>
        <begin position="106"/>
        <end position="195"/>
    </location>
</feature>
<dbReference type="InterPro" id="IPR012677">
    <property type="entry name" value="Nucleotide-bd_a/b_plait_sf"/>
</dbReference>
<feature type="region of interest" description="Disordered" evidence="1">
    <location>
        <begin position="1"/>
        <end position="21"/>
    </location>
</feature>
<sequence>MDQTDNKDQLTHEDALGADTHRPEEDAWWRLKLQELCRLKEEQKRLKLRKEELQQFRTRIFQKEEVPFPVPQAAMVFRGRKKEKKEVPETLISNLRIHYPLPGSSALVSFEDAGVANGLLRQREHRVPLEKCRLPVRLQPVELPVPTAIKVLTWLCREKVLIIGLPPALQLGEEQLLDKLELFFSKPSNGGGEVKTRELLPGAAVLSFADDPVAQRLTSICHFSVPLGPHLVPLRVFPYVNGKIQEIEIKCCPAPHSVLVRDIPDILDAEELLDVLEIHFQKPSQGGGEVEALVCVAPGTQKLALFTPVSG</sequence>
<name>A0A7N4NIU3_SARHA</name>
<proteinExistence type="predicted"/>
<dbReference type="RefSeq" id="XP_031822202.1">
    <property type="nucleotide sequence ID" value="XM_031966342.1"/>
</dbReference>